<dbReference type="PANTHER" id="PTHR12875:SF0">
    <property type="entry name" value="GOLGI TO ER TRAFFIC PROTEIN 4 HOMOLOG"/>
    <property type="match status" value="1"/>
</dbReference>
<organism evidence="2 3">
    <name type="scientific">Camellia sinensis var. sinensis</name>
    <name type="common">China tea</name>
    <dbReference type="NCBI Taxonomy" id="542762"/>
    <lineage>
        <taxon>Eukaryota</taxon>
        <taxon>Viridiplantae</taxon>
        <taxon>Streptophyta</taxon>
        <taxon>Embryophyta</taxon>
        <taxon>Tracheophyta</taxon>
        <taxon>Spermatophyta</taxon>
        <taxon>Magnoliopsida</taxon>
        <taxon>eudicotyledons</taxon>
        <taxon>Gunneridae</taxon>
        <taxon>Pentapetalae</taxon>
        <taxon>asterids</taxon>
        <taxon>Ericales</taxon>
        <taxon>Theaceae</taxon>
        <taxon>Camellia</taxon>
    </lineage>
</organism>
<evidence type="ECO:0000313" key="3">
    <source>
        <dbReference type="Proteomes" id="UP000306102"/>
    </source>
</evidence>
<proteinExistence type="inferred from homology"/>
<name>A0A4S4D5X7_CAMSN</name>
<dbReference type="GO" id="GO:0005829">
    <property type="term" value="C:cytosol"/>
    <property type="evidence" value="ECO:0007669"/>
    <property type="project" value="TreeGrafter"/>
</dbReference>
<dbReference type="Gene3D" id="1.25.40.10">
    <property type="entry name" value="Tetratricopeptide repeat domain"/>
    <property type="match status" value="2"/>
</dbReference>
<comment type="caution">
    <text evidence="2">The sequence shown here is derived from an EMBL/GenBank/DDBJ whole genome shotgun (WGS) entry which is preliminary data.</text>
</comment>
<accession>A0A4S4D5X7</accession>
<gene>
    <name evidence="2" type="ORF">TEA_020908</name>
</gene>
<keyword evidence="3" id="KW-1185">Reference proteome</keyword>
<dbReference type="Pfam" id="PF04190">
    <property type="entry name" value="GET4"/>
    <property type="match status" value="2"/>
</dbReference>
<reference evidence="2 3" key="1">
    <citation type="journal article" date="2018" name="Proc. Natl. Acad. Sci. U.S.A.">
        <title>Draft genome sequence of Camellia sinensis var. sinensis provides insights into the evolution of the tea genome and tea quality.</title>
        <authorList>
            <person name="Wei C."/>
            <person name="Yang H."/>
            <person name="Wang S."/>
            <person name="Zhao J."/>
            <person name="Liu C."/>
            <person name="Gao L."/>
            <person name="Xia E."/>
            <person name="Lu Y."/>
            <person name="Tai Y."/>
            <person name="She G."/>
            <person name="Sun J."/>
            <person name="Cao H."/>
            <person name="Tong W."/>
            <person name="Gao Q."/>
            <person name="Li Y."/>
            <person name="Deng W."/>
            <person name="Jiang X."/>
            <person name="Wang W."/>
            <person name="Chen Q."/>
            <person name="Zhang S."/>
            <person name="Li H."/>
            <person name="Wu J."/>
            <person name="Wang P."/>
            <person name="Li P."/>
            <person name="Shi C."/>
            <person name="Zheng F."/>
            <person name="Jian J."/>
            <person name="Huang B."/>
            <person name="Shan D."/>
            <person name="Shi M."/>
            <person name="Fang C."/>
            <person name="Yue Y."/>
            <person name="Li F."/>
            <person name="Li D."/>
            <person name="Wei S."/>
            <person name="Han B."/>
            <person name="Jiang C."/>
            <person name="Yin Y."/>
            <person name="Xia T."/>
            <person name="Zhang Z."/>
            <person name="Bennetzen J.L."/>
            <person name="Zhao S."/>
            <person name="Wan X."/>
        </authorList>
    </citation>
    <scope>NUCLEOTIDE SEQUENCE [LARGE SCALE GENOMIC DNA]</scope>
    <source>
        <strain evidence="3">cv. Shuchazao</strain>
        <tissue evidence="2">Leaf</tissue>
    </source>
</reference>
<dbReference type="InterPro" id="IPR011990">
    <property type="entry name" value="TPR-like_helical_dom_sf"/>
</dbReference>
<dbReference type="AlphaFoldDB" id="A0A4S4D5X7"/>
<comment type="similarity">
    <text evidence="1">Belongs to the GET4 family.</text>
</comment>
<dbReference type="PANTHER" id="PTHR12875">
    <property type="entry name" value="GOLGI TO ER TRAFFIC PROTEIN 4 HOMOLOG"/>
    <property type="match status" value="1"/>
</dbReference>
<dbReference type="STRING" id="542762.A0A4S4D5X7"/>
<dbReference type="EMBL" id="SDRB02012582">
    <property type="protein sequence ID" value="THF97293.1"/>
    <property type="molecule type" value="Genomic_DNA"/>
</dbReference>
<protein>
    <submittedName>
        <fullName evidence="2">Uncharacterized protein</fullName>
    </submittedName>
</protein>
<evidence type="ECO:0000256" key="1">
    <source>
        <dbReference type="ARBA" id="ARBA00005351"/>
    </source>
</evidence>
<dbReference type="InterPro" id="IPR007317">
    <property type="entry name" value="GET4"/>
</dbReference>
<dbReference type="Proteomes" id="UP000306102">
    <property type="component" value="Unassembled WGS sequence"/>
</dbReference>
<evidence type="ECO:0000313" key="2">
    <source>
        <dbReference type="EMBL" id="THF97293.1"/>
    </source>
</evidence>
<dbReference type="GO" id="GO:0045048">
    <property type="term" value="P:protein insertion into ER membrane"/>
    <property type="evidence" value="ECO:0007669"/>
    <property type="project" value="InterPro"/>
</dbReference>
<sequence length="423" mass="47783">MSWSLVIERDLVWWGYAQARQLSELDLTVVYLVRRSAGDGTGLAGWPTPHNVEKLAKVVEDGNCYGAQQMYKSISARYISAERYSEALDLLHSGACLQLEHGQVTCGAELSVLFVETLVKGKFPYDDVTLDRVRKILKKFPQIPVPQHLDLTDDDDMQKLSEALGEAKIRVEGCSSFLKAAIKWSAEFGAHRNGSLELHDMLAEYIYSESPEVVGVPTEFYAPCTQSSWCEPSLSVTIIALTRWGVRQERPRWAHKMTTGETRIDVFLPAEPYGSGTLPPGHHPLVMIRYLSLGNLRDANYLMDELKNQVRDKELNLPRSDLMQFINYLLLTLQRDALPLFNVLTQTYKSAIDREPVFYELLEEIAGIFYGVQRRNPMQGMFGDFFKLGKSYKMNGADHLGGPGLGPIKRGSNPKCMRLQKQQ</sequence>